<sequence length="125" mass="13815">MSTKGISDQAVDRLEESGYLMNVRSEMKAEIMKCLVEMENQGELPPHLRIKRFTPTTDEDANALAYIAEFMKFHGLEHSLECLKAETNGEILQIRSGSNMSELATAIASHDASGNGPNPLLADYK</sequence>
<dbReference type="AlphaFoldDB" id="A2FWP0"/>
<reference evidence="1" key="1">
    <citation type="submission" date="2006-10" db="EMBL/GenBank/DDBJ databases">
        <authorList>
            <person name="Amadeo P."/>
            <person name="Zhao Q."/>
            <person name="Wortman J."/>
            <person name="Fraser-Liggett C."/>
            <person name="Carlton J."/>
        </authorList>
    </citation>
    <scope>NUCLEOTIDE SEQUENCE</scope>
    <source>
        <strain evidence="1">G3</strain>
    </source>
</reference>
<dbReference type="Proteomes" id="UP000001542">
    <property type="component" value="Unassembled WGS sequence"/>
</dbReference>
<dbReference type="VEuPathDB" id="TrichDB:TVAGG3_0250800"/>
<proteinExistence type="predicted"/>
<dbReference type="PROSITE" id="PS50896">
    <property type="entry name" value="LISH"/>
    <property type="match status" value="1"/>
</dbReference>
<keyword evidence="2" id="KW-1185">Reference proteome</keyword>
<reference evidence="1" key="2">
    <citation type="journal article" date="2007" name="Science">
        <title>Draft genome sequence of the sexually transmitted pathogen Trichomonas vaginalis.</title>
        <authorList>
            <person name="Carlton J.M."/>
            <person name="Hirt R.P."/>
            <person name="Silva J.C."/>
            <person name="Delcher A.L."/>
            <person name="Schatz M."/>
            <person name="Zhao Q."/>
            <person name="Wortman J.R."/>
            <person name="Bidwell S.L."/>
            <person name="Alsmark U.C.M."/>
            <person name="Besteiro S."/>
            <person name="Sicheritz-Ponten T."/>
            <person name="Noel C.J."/>
            <person name="Dacks J.B."/>
            <person name="Foster P.G."/>
            <person name="Simillion C."/>
            <person name="Van de Peer Y."/>
            <person name="Miranda-Saavedra D."/>
            <person name="Barton G.J."/>
            <person name="Westrop G.D."/>
            <person name="Mueller S."/>
            <person name="Dessi D."/>
            <person name="Fiori P.L."/>
            <person name="Ren Q."/>
            <person name="Paulsen I."/>
            <person name="Zhang H."/>
            <person name="Bastida-Corcuera F.D."/>
            <person name="Simoes-Barbosa A."/>
            <person name="Brown M.T."/>
            <person name="Hayes R.D."/>
            <person name="Mukherjee M."/>
            <person name="Okumura C.Y."/>
            <person name="Schneider R."/>
            <person name="Smith A.J."/>
            <person name="Vanacova S."/>
            <person name="Villalvazo M."/>
            <person name="Haas B.J."/>
            <person name="Pertea M."/>
            <person name="Feldblyum T.V."/>
            <person name="Utterback T.R."/>
            <person name="Shu C.L."/>
            <person name="Osoegawa K."/>
            <person name="de Jong P.J."/>
            <person name="Hrdy I."/>
            <person name="Horvathova L."/>
            <person name="Zubacova Z."/>
            <person name="Dolezal P."/>
            <person name="Malik S.B."/>
            <person name="Logsdon J.M. Jr."/>
            <person name="Henze K."/>
            <person name="Gupta A."/>
            <person name="Wang C.C."/>
            <person name="Dunne R.L."/>
            <person name="Upcroft J.A."/>
            <person name="Upcroft P."/>
            <person name="White O."/>
            <person name="Salzberg S.L."/>
            <person name="Tang P."/>
            <person name="Chiu C.-H."/>
            <person name="Lee Y.-S."/>
            <person name="Embley T.M."/>
            <person name="Coombs G.H."/>
            <person name="Mottram J.C."/>
            <person name="Tachezy J."/>
            <person name="Fraser-Liggett C.M."/>
            <person name="Johnson P.J."/>
        </authorList>
    </citation>
    <scope>NUCLEOTIDE SEQUENCE [LARGE SCALE GENOMIC DNA]</scope>
    <source>
        <strain evidence="1">G3</strain>
    </source>
</reference>
<gene>
    <name evidence="1" type="ORF">TVAG_495050</name>
</gene>
<evidence type="ECO:0000313" key="2">
    <source>
        <dbReference type="Proteomes" id="UP000001542"/>
    </source>
</evidence>
<dbReference type="EMBL" id="DS114090">
    <property type="protein sequence ID" value="EAX90668.1"/>
    <property type="molecule type" value="Genomic_DNA"/>
</dbReference>
<dbReference type="RefSeq" id="XP_001303598.1">
    <property type="nucleotide sequence ID" value="XM_001303597.1"/>
</dbReference>
<organism evidence="1 2">
    <name type="scientific">Trichomonas vaginalis (strain ATCC PRA-98 / G3)</name>
    <dbReference type="NCBI Taxonomy" id="412133"/>
    <lineage>
        <taxon>Eukaryota</taxon>
        <taxon>Metamonada</taxon>
        <taxon>Parabasalia</taxon>
        <taxon>Trichomonadida</taxon>
        <taxon>Trichomonadidae</taxon>
        <taxon>Trichomonas</taxon>
    </lineage>
</organism>
<name>A2FWP0_TRIV3</name>
<accession>A2FWP0</accession>
<dbReference type="OrthoDB" id="10259318at2759"/>
<evidence type="ECO:0000313" key="1">
    <source>
        <dbReference type="EMBL" id="EAX90668.1"/>
    </source>
</evidence>
<dbReference type="InParanoid" id="A2FWP0"/>
<dbReference type="VEuPathDB" id="TrichDB:TVAG_495050"/>
<protein>
    <submittedName>
        <fullName evidence="1">Uncharacterized protein</fullName>
    </submittedName>
</protein>
<dbReference type="KEGG" id="tva:4748354"/>
<dbReference type="InterPro" id="IPR006594">
    <property type="entry name" value="LisH"/>
</dbReference>